<keyword evidence="2" id="KW-0732">Signal</keyword>
<dbReference type="Proteomes" id="UP001152562">
    <property type="component" value="Unassembled WGS sequence"/>
</dbReference>
<keyword evidence="1" id="KW-0175">Coiled coil</keyword>
<proteinExistence type="predicted"/>
<evidence type="ECO:0000313" key="3">
    <source>
        <dbReference type="EMBL" id="CAH4038052.1"/>
    </source>
</evidence>
<gene>
    <name evidence="3" type="ORF">PIBRA_LOCUS13654</name>
</gene>
<dbReference type="EMBL" id="CALOZG010000085">
    <property type="protein sequence ID" value="CAH4038052.1"/>
    <property type="molecule type" value="Genomic_DNA"/>
</dbReference>
<keyword evidence="4" id="KW-1185">Reference proteome</keyword>
<name>A0A9P0TV09_PIEBR</name>
<evidence type="ECO:0000256" key="1">
    <source>
        <dbReference type="SAM" id="Coils"/>
    </source>
</evidence>
<feature type="coiled-coil region" evidence="1">
    <location>
        <begin position="25"/>
        <end position="52"/>
    </location>
</feature>
<comment type="caution">
    <text evidence="3">The sequence shown here is derived from an EMBL/GenBank/DDBJ whole genome shotgun (WGS) entry which is preliminary data.</text>
</comment>
<accession>A0A9P0TV09</accession>
<dbReference type="AlphaFoldDB" id="A0A9P0TV09"/>
<protein>
    <submittedName>
        <fullName evidence="3">Uncharacterized protein</fullName>
    </submittedName>
</protein>
<feature type="signal peptide" evidence="2">
    <location>
        <begin position="1"/>
        <end position="20"/>
    </location>
</feature>
<organism evidence="3 4">
    <name type="scientific">Pieris brassicae</name>
    <name type="common">White butterfly</name>
    <name type="synonym">Large white butterfly</name>
    <dbReference type="NCBI Taxonomy" id="7116"/>
    <lineage>
        <taxon>Eukaryota</taxon>
        <taxon>Metazoa</taxon>
        <taxon>Ecdysozoa</taxon>
        <taxon>Arthropoda</taxon>
        <taxon>Hexapoda</taxon>
        <taxon>Insecta</taxon>
        <taxon>Pterygota</taxon>
        <taxon>Neoptera</taxon>
        <taxon>Endopterygota</taxon>
        <taxon>Lepidoptera</taxon>
        <taxon>Glossata</taxon>
        <taxon>Ditrysia</taxon>
        <taxon>Papilionoidea</taxon>
        <taxon>Pieridae</taxon>
        <taxon>Pierinae</taxon>
        <taxon>Pieris</taxon>
    </lineage>
</organism>
<sequence>MKVRAFLFLLRVWTLRLLHQKKIRIKTNEAKVKSTQRQVRALKAKLQKTKKLQLKYKDRVERAKKVISNTGLLEM</sequence>
<reference evidence="3" key="1">
    <citation type="submission" date="2022-05" db="EMBL/GenBank/DDBJ databases">
        <authorList>
            <person name="Okamura Y."/>
        </authorList>
    </citation>
    <scope>NUCLEOTIDE SEQUENCE</scope>
</reference>
<feature type="chain" id="PRO_5040217992" evidence="2">
    <location>
        <begin position="21"/>
        <end position="75"/>
    </location>
</feature>
<evidence type="ECO:0000256" key="2">
    <source>
        <dbReference type="SAM" id="SignalP"/>
    </source>
</evidence>
<evidence type="ECO:0000313" key="4">
    <source>
        <dbReference type="Proteomes" id="UP001152562"/>
    </source>
</evidence>